<accession>N6UF16</accession>
<keyword evidence="1" id="KW-0812">Transmembrane</keyword>
<protein>
    <submittedName>
        <fullName evidence="2">Uncharacterized protein</fullName>
    </submittedName>
</protein>
<dbReference type="HOGENOM" id="CLU_3161358_0_0_5"/>
<dbReference type="EMBL" id="AGWB01000025">
    <property type="protein sequence ID" value="ENN91099.1"/>
    <property type="molecule type" value="Genomic_DNA"/>
</dbReference>
<dbReference type="Proteomes" id="UP000014026">
    <property type="component" value="Unassembled WGS sequence"/>
</dbReference>
<gene>
    <name evidence="2" type="ORF">m02_10460</name>
</gene>
<evidence type="ECO:0000256" key="1">
    <source>
        <dbReference type="SAM" id="Phobius"/>
    </source>
</evidence>
<evidence type="ECO:0000313" key="2">
    <source>
        <dbReference type="EMBL" id="ENN91099.1"/>
    </source>
</evidence>
<reference evidence="2 3" key="1">
    <citation type="journal article" date="2013" name="PLoS Genet.">
        <title>A gene transfer agent and a dynamic repertoire of secretion systems hold the keys to the explosive radiation of the emerging pathogen Bartonella.</title>
        <authorList>
            <person name="Guy L."/>
            <person name="Nystedt B."/>
            <person name="Toft C."/>
            <person name="Zaremba-Niedzwiedzka K."/>
            <person name="Berglund E.C."/>
            <person name="Granberg F."/>
            <person name="Naslund K."/>
            <person name="Eriksson A.S."/>
            <person name="Andersson S.G."/>
        </authorList>
    </citation>
    <scope>NUCLEOTIDE SEQUENCE [LARGE SCALE GENOMIC DNA]</scope>
    <source>
        <strain evidence="3">m02</strain>
    </source>
</reference>
<sequence length="47" mass="5493">GNDSADLIKARGKGSKLCFFSFVSFFLFMFFDDLMCRCFVRCFDFIV</sequence>
<keyword evidence="1" id="KW-1133">Transmembrane helix</keyword>
<name>N6UF16_9HYPH</name>
<dbReference type="AlphaFoldDB" id="N6UF16"/>
<evidence type="ECO:0000313" key="3">
    <source>
        <dbReference type="Proteomes" id="UP000014026"/>
    </source>
</evidence>
<organism evidence="2 3">
    <name type="scientific">Bartonella bovis m02</name>
    <dbReference type="NCBI Taxonomy" id="1094492"/>
    <lineage>
        <taxon>Bacteria</taxon>
        <taxon>Pseudomonadati</taxon>
        <taxon>Pseudomonadota</taxon>
        <taxon>Alphaproteobacteria</taxon>
        <taxon>Hyphomicrobiales</taxon>
        <taxon>Bartonellaceae</taxon>
        <taxon>Bartonella</taxon>
    </lineage>
</organism>
<feature type="non-terminal residue" evidence="2">
    <location>
        <position position="1"/>
    </location>
</feature>
<feature type="transmembrane region" description="Helical" evidence="1">
    <location>
        <begin position="17"/>
        <end position="35"/>
    </location>
</feature>
<keyword evidence="1" id="KW-0472">Membrane</keyword>
<comment type="caution">
    <text evidence="2">The sequence shown here is derived from an EMBL/GenBank/DDBJ whole genome shotgun (WGS) entry which is preliminary data.</text>
</comment>
<proteinExistence type="predicted"/>